<comment type="catalytic activity">
    <reaction evidence="1">
        <text>ATP + protein L-histidine = ADP + protein N-phospho-L-histidine.</text>
        <dbReference type="EC" id="2.7.13.3"/>
    </reaction>
</comment>
<dbReference type="GO" id="GO:0000156">
    <property type="term" value="F:phosphorelay response regulator activity"/>
    <property type="evidence" value="ECO:0007669"/>
    <property type="project" value="TreeGrafter"/>
</dbReference>
<dbReference type="InterPro" id="IPR036890">
    <property type="entry name" value="HATPase_C_sf"/>
</dbReference>
<feature type="domain" description="Histidine kinase" evidence="8">
    <location>
        <begin position="674"/>
        <end position="873"/>
    </location>
</feature>
<dbReference type="PANTHER" id="PTHR42878">
    <property type="entry name" value="TWO-COMPONENT HISTIDINE KINASE"/>
    <property type="match status" value="1"/>
</dbReference>
<dbReference type="Proteomes" id="UP000001557">
    <property type="component" value="Chromosome"/>
</dbReference>
<feature type="coiled-coil region" evidence="6">
    <location>
        <begin position="619"/>
        <end position="649"/>
    </location>
</feature>
<dbReference type="CDD" id="cd00130">
    <property type="entry name" value="PAS"/>
    <property type="match status" value="1"/>
</dbReference>
<evidence type="ECO:0000256" key="6">
    <source>
        <dbReference type="SAM" id="Coils"/>
    </source>
</evidence>
<dbReference type="Gene3D" id="6.10.340.10">
    <property type="match status" value="1"/>
</dbReference>
<dbReference type="Gene3D" id="3.30.565.10">
    <property type="entry name" value="Histidine kinase-like ATPase, C-terminal domain"/>
    <property type="match status" value="1"/>
</dbReference>
<dbReference type="InterPro" id="IPR003594">
    <property type="entry name" value="HATPase_dom"/>
</dbReference>
<dbReference type="GO" id="GO:0030295">
    <property type="term" value="F:protein kinase activator activity"/>
    <property type="evidence" value="ECO:0007669"/>
    <property type="project" value="TreeGrafter"/>
</dbReference>
<feature type="transmembrane region" description="Helical" evidence="7">
    <location>
        <begin position="388"/>
        <end position="406"/>
    </location>
</feature>
<dbReference type="HOGENOM" id="CLU_330621_0_0_6"/>
<keyword evidence="11" id="KW-1185">Reference proteome</keyword>
<dbReference type="Gene3D" id="3.30.450.20">
    <property type="entry name" value="PAS domain"/>
    <property type="match status" value="2"/>
</dbReference>
<feature type="domain" description="PAS" evidence="9">
    <location>
        <begin position="486"/>
        <end position="556"/>
    </location>
</feature>
<keyword evidence="7" id="KW-1133">Transmembrane helix</keyword>
<dbReference type="InterPro" id="IPR035965">
    <property type="entry name" value="PAS-like_dom_sf"/>
</dbReference>
<dbReference type="AlphaFoldDB" id="A3D3G9"/>
<keyword evidence="4 10" id="KW-0418">Kinase</keyword>
<dbReference type="SUPFAM" id="SSF55874">
    <property type="entry name" value="ATPase domain of HSP90 chaperone/DNA topoisomerase II/histidine kinase"/>
    <property type="match status" value="1"/>
</dbReference>
<keyword evidence="7" id="KW-0812">Transmembrane</keyword>
<dbReference type="PROSITE" id="PS50112">
    <property type="entry name" value="PAS"/>
    <property type="match status" value="1"/>
</dbReference>
<dbReference type="EMBL" id="CP000563">
    <property type="protein sequence ID" value="ABN61282.1"/>
    <property type="molecule type" value="Genomic_DNA"/>
</dbReference>
<keyword evidence="5 7" id="KW-0472">Membrane</keyword>
<dbReference type="GO" id="GO:0004673">
    <property type="term" value="F:protein histidine kinase activity"/>
    <property type="evidence" value="ECO:0007669"/>
    <property type="project" value="UniProtKB-EC"/>
</dbReference>
<dbReference type="InterPro" id="IPR013656">
    <property type="entry name" value="PAS_4"/>
</dbReference>
<sequence length="878" mass="100367">MIMGKSSTSEPHTALTQWQNSLPFKFSLIQLVIAAILICSTAWVILSIQRQQVLDQQAVLNQNYGQLIIAKLQEMTSQVETVVGSISSIATLYRYDHEQLVKTIPSLLTLDNQQRIISGGGVWPEPGAFNQQKFRDSLFWAHNVNEELVAIDSYNKDTFPSYHTEEWYRPTRYFPAGKIFWSKSYFDPTTHESMITASGAMWMDHQFIGAATVDISLEKLNALLRNAMVDVRGYVIALDHQNQVLAYPHGNNNLQHQANTSHTFVTFNHLVDQQPDFTPIEAALHNADKAFIEEAVAERVFTQEQMQHLTRLSHQDERDMLAAIVNNNALNHFTTPKLLTSVTLAHDPILKTASLVSVFLMPNTYWKVLVVTPISPLQDTAKHLVEKVGIYLVCIQLLGLILLFLLQHRLFITPIIEIVQALKRNDSASIELKAKDSHDEIGLLAKTFLSRTQQLEVAMASLDASNLALEQQLQSQNLFQLELKRHKEQLRALLKFSQNLIYVKDLHGKYILVNDKYCEILGIERRRIIGASDFEVFPSQFAHEYQQNDRRVLHNNEAINFEEAIPSPLGNLIYIVTKFKIKDDDDTVIAVGAIAFDITLKKIKEQEQDKLLLGQVETLNHLQEQVRLINQHNNELYQEQEALTKMLEKHHQLNLSREQSQQLMQNFLAEMMTQIMHEQDQLLAKVCQLQQTDEANYRAQITEIMVTQAEKLRHIAQLLTNHQNDIRPLHLAQFMRHLLGLLKVQLAKANVEIVLDCEENIIIDGPAWQYLQLFYRLITNTLNHAFKTHNEQREISIAIDKSNDVLQISIIDNGIGMTEAQLTQLRQELEQELCLGTLTCINLWLKNDLNGSLTISSLLNQGTHIQCHWPLSTSLASQ</sequence>
<protein>
    <recommendedName>
        <fullName evidence="2">histidine kinase</fullName>
        <ecNumber evidence="2">2.7.13.3</ecNumber>
    </recommendedName>
</protein>
<evidence type="ECO:0000256" key="5">
    <source>
        <dbReference type="ARBA" id="ARBA00023136"/>
    </source>
</evidence>
<evidence type="ECO:0000256" key="4">
    <source>
        <dbReference type="ARBA" id="ARBA00022777"/>
    </source>
</evidence>
<evidence type="ECO:0000259" key="8">
    <source>
        <dbReference type="PROSITE" id="PS50109"/>
    </source>
</evidence>
<dbReference type="CDD" id="cd12913">
    <property type="entry name" value="PDC1_MCP_like"/>
    <property type="match status" value="1"/>
</dbReference>
<dbReference type="SUPFAM" id="SSF55785">
    <property type="entry name" value="PYP-like sensor domain (PAS domain)"/>
    <property type="match status" value="1"/>
</dbReference>
<reference evidence="10 11" key="1">
    <citation type="submission" date="2007-02" db="EMBL/GenBank/DDBJ databases">
        <title>Complete sequence of chromosome of Shewanella baltica OS155.</title>
        <authorList>
            <consortium name="US DOE Joint Genome Institute"/>
            <person name="Copeland A."/>
            <person name="Lucas S."/>
            <person name="Lapidus A."/>
            <person name="Barry K."/>
            <person name="Detter J.C."/>
            <person name="Glavina del Rio T."/>
            <person name="Hammon N."/>
            <person name="Israni S."/>
            <person name="Dalin E."/>
            <person name="Tice H."/>
            <person name="Pitluck S."/>
            <person name="Sims D.R."/>
            <person name="Brettin T."/>
            <person name="Bruce D."/>
            <person name="Han C."/>
            <person name="Tapia R."/>
            <person name="Brainard J."/>
            <person name="Schmutz J."/>
            <person name="Larimer F."/>
            <person name="Land M."/>
            <person name="Hauser L."/>
            <person name="Kyrpides N."/>
            <person name="Mikhailova N."/>
            <person name="Brettar I."/>
            <person name="Klappenbach J."/>
            <person name="Konstantinidis K."/>
            <person name="Rodrigues J."/>
            <person name="Tiedje J."/>
            <person name="Richardson P."/>
        </authorList>
    </citation>
    <scope>NUCLEOTIDE SEQUENCE [LARGE SCALE GENOMIC DNA]</scope>
    <source>
        <strain evidence="11">OS155 / ATCC BAA-1091</strain>
    </source>
</reference>
<dbReference type="SMART" id="SM00091">
    <property type="entry name" value="PAS"/>
    <property type="match status" value="1"/>
</dbReference>
<dbReference type="STRING" id="325240.Sbal_1775"/>
<dbReference type="Pfam" id="PF08448">
    <property type="entry name" value="PAS_4"/>
    <property type="match status" value="1"/>
</dbReference>
<dbReference type="KEGG" id="sbl:Sbal_1775"/>
<dbReference type="Pfam" id="PF02518">
    <property type="entry name" value="HATPase_c"/>
    <property type="match status" value="1"/>
</dbReference>
<evidence type="ECO:0000313" key="11">
    <source>
        <dbReference type="Proteomes" id="UP000001557"/>
    </source>
</evidence>
<name>A3D3G9_SHEB5</name>
<evidence type="ECO:0000313" key="10">
    <source>
        <dbReference type="EMBL" id="ABN61282.1"/>
    </source>
</evidence>
<dbReference type="NCBIfam" id="TIGR00229">
    <property type="entry name" value="sensory_box"/>
    <property type="match status" value="1"/>
</dbReference>
<organism evidence="10 11">
    <name type="scientific">Shewanella baltica (strain OS155 / ATCC BAA-1091)</name>
    <dbReference type="NCBI Taxonomy" id="325240"/>
    <lineage>
        <taxon>Bacteria</taxon>
        <taxon>Pseudomonadati</taxon>
        <taxon>Pseudomonadota</taxon>
        <taxon>Gammaproteobacteria</taxon>
        <taxon>Alteromonadales</taxon>
        <taxon>Shewanellaceae</taxon>
        <taxon>Shewanella</taxon>
    </lineage>
</organism>
<dbReference type="InterPro" id="IPR000014">
    <property type="entry name" value="PAS"/>
</dbReference>
<feature type="transmembrane region" description="Helical" evidence="7">
    <location>
        <begin position="28"/>
        <end position="46"/>
    </location>
</feature>
<dbReference type="GO" id="GO:0016020">
    <property type="term" value="C:membrane"/>
    <property type="evidence" value="ECO:0007669"/>
    <property type="project" value="UniProtKB-SubCell"/>
</dbReference>
<evidence type="ECO:0000256" key="1">
    <source>
        <dbReference type="ARBA" id="ARBA00000085"/>
    </source>
</evidence>
<evidence type="ECO:0000256" key="2">
    <source>
        <dbReference type="ARBA" id="ARBA00012438"/>
    </source>
</evidence>
<dbReference type="Pfam" id="PF22673">
    <property type="entry name" value="MCP-like_PDC_1"/>
    <property type="match status" value="1"/>
</dbReference>
<keyword evidence="3 10" id="KW-0808">Transferase</keyword>
<evidence type="ECO:0000256" key="7">
    <source>
        <dbReference type="SAM" id="Phobius"/>
    </source>
</evidence>
<keyword evidence="6" id="KW-0175">Coiled coil</keyword>
<dbReference type="PROSITE" id="PS50109">
    <property type="entry name" value="HIS_KIN"/>
    <property type="match status" value="1"/>
</dbReference>
<dbReference type="PANTHER" id="PTHR42878:SF13">
    <property type="entry name" value="HISTIDINE KINASE"/>
    <property type="match status" value="1"/>
</dbReference>
<gene>
    <name evidence="10" type="ordered locus">Sbal_1775</name>
</gene>
<proteinExistence type="predicted"/>
<dbReference type="GO" id="GO:0007234">
    <property type="term" value="P:osmosensory signaling via phosphorelay pathway"/>
    <property type="evidence" value="ECO:0007669"/>
    <property type="project" value="TreeGrafter"/>
</dbReference>
<dbReference type="InterPro" id="IPR050351">
    <property type="entry name" value="BphY/WalK/GraS-like"/>
</dbReference>
<dbReference type="EC" id="2.7.13.3" evidence="2"/>
<accession>A3D3G9</accession>
<dbReference type="InterPro" id="IPR005467">
    <property type="entry name" value="His_kinase_dom"/>
</dbReference>
<evidence type="ECO:0000259" key="9">
    <source>
        <dbReference type="PROSITE" id="PS50112"/>
    </source>
</evidence>
<evidence type="ECO:0000256" key="3">
    <source>
        <dbReference type="ARBA" id="ARBA00022679"/>
    </source>
</evidence>